<keyword evidence="8" id="KW-1185">Reference proteome</keyword>
<dbReference type="PROSITE" id="PS50005">
    <property type="entry name" value="TPR"/>
    <property type="match status" value="2"/>
</dbReference>
<comment type="caution">
    <text evidence="7">The sequence shown here is derived from an EMBL/GenBank/DDBJ whole genome shotgun (WGS) entry which is preliminary data.</text>
</comment>
<feature type="domain" description="Peptidase A2" evidence="6">
    <location>
        <begin position="42"/>
        <end position="121"/>
    </location>
</feature>
<dbReference type="InterPro" id="IPR011990">
    <property type="entry name" value="TPR-like_helical_dom_sf"/>
</dbReference>
<evidence type="ECO:0000256" key="5">
    <source>
        <dbReference type="SAM" id="MobiDB-lite"/>
    </source>
</evidence>
<evidence type="ECO:0000313" key="7">
    <source>
        <dbReference type="EMBL" id="MFK2900162.1"/>
    </source>
</evidence>
<name>A0ABW8JGE1_9GAMM</name>
<keyword evidence="3 4" id="KW-0802">TPR repeat</keyword>
<dbReference type="InterPro" id="IPR019734">
    <property type="entry name" value="TPR_rpt"/>
</dbReference>
<dbReference type="SMART" id="SM00028">
    <property type="entry name" value="TPR"/>
    <property type="match status" value="4"/>
</dbReference>
<dbReference type="Pfam" id="PF13432">
    <property type="entry name" value="TPR_16"/>
    <property type="match status" value="2"/>
</dbReference>
<dbReference type="GO" id="GO:0006508">
    <property type="term" value="P:proteolysis"/>
    <property type="evidence" value="ECO:0007669"/>
    <property type="project" value="UniProtKB-KW"/>
</dbReference>
<feature type="compositionally biased region" description="Low complexity" evidence="5">
    <location>
        <begin position="308"/>
        <end position="320"/>
    </location>
</feature>
<keyword evidence="1" id="KW-0677">Repeat</keyword>
<proteinExistence type="predicted"/>
<protein>
    <submittedName>
        <fullName evidence="7">Aspartyl protease family protein</fullName>
    </submittedName>
</protein>
<dbReference type="SUPFAM" id="SSF50630">
    <property type="entry name" value="Acid proteases"/>
    <property type="match status" value="2"/>
</dbReference>
<dbReference type="InterPro" id="IPR001995">
    <property type="entry name" value="Peptidase_A2_cat"/>
</dbReference>
<dbReference type="EMBL" id="JADIKJ010000007">
    <property type="protein sequence ID" value="MFK2900162.1"/>
    <property type="molecule type" value="Genomic_DNA"/>
</dbReference>
<dbReference type="InterPro" id="IPR050498">
    <property type="entry name" value="Ycf3"/>
</dbReference>
<dbReference type="CDD" id="cd05483">
    <property type="entry name" value="retropepsin_like_bacteria"/>
    <property type="match status" value="2"/>
</dbReference>
<organism evidence="7 8">
    <name type="scientific">Dyella jejuensis</name>
    <dbReference type="NCBI Taxonomy" id="1432009"/>
    <lineage>
        <taxon>Bacteria</taxon>
        <taxon>Pseudomonadati</taxon>
        <taxon>Pseudomonadota</taxon>
        <taxon>Gammaproteobacteria</taxon>
        <taxon>Lysobacterales</taxon>
        <taxon>Rhodanobacteraceae</taxon>
        <taxon>Dyella</taxon>
    </lineage>
</organism>
<dbReference type="Gene3D" id="1.25.40.10">
    <property type="entry name" value="Tetratricopeptide repeat domain"/>
    <property type="match status" value="2"/>
</dbReference>
<keyword evidence="2" id="KW-0378">Hydrolase</keyword>
<feature type="region of interest" description="Disordered" evidence="5">
    <location>
        <begin position="305"/>
        <end position="325"/>
    </location>
</feature>
<feature type="repeat" description="TPR" evidence="4">
    <location>
        <begin position="324"/>
        <end position="357"/>
    </location>
</feature>
<evidence type="ECO:0000259" key="6">
    <source>
        <dbReference type="PROSITE" id="PS50175"/>
    </source>
</evidence>
<dbReference type="Proteomes" id="UP001620461">
    <property type="component" value="Unassembled WGS sequence"/>
</dbReference>
<dbReference type="Gene3D" id="2.40.70.10">
    <property type="entry name" value="Acid Proteases"/>
    <property type="match status" value="2"/>
</dbReference>
<dbReference type="SUPFAM" id="SSF48452">
    <property type="entry name" value="TPR-like"/>
    <property type="match status" value="1"/>
</dbReference>
<sequence length="579" mass="62142">MGLLLASQAWADSCQLERYGTLPVDMDGGRATTMVKINGSDTRFALDTGAFFNIMSNAAASSLGLRLRAMPFGFRISGIGGTADVQYTRVKEFGILGTTLKNIDFLVGGTDAGYGLLGANLLDLADLEIDMAHGKLTLFQVEGCDKRALAYWSTGRNYFMADLDPSDRQSDRRTFIKVTVNGKQMRALLDSGAYATLLTRHAAERAGIDLDALDVKRSFTSFGFGAKLVRAWIVPIDSFTVGTETIQHSQVQVIDGTLGDGRTDMLLGLDYILAHHMFIANSQRKAYFTYNGGRVFAFARATGDSDKPGAGAAADNDGTAPKTAPDYALRGEASLSRGEPKAAIADLNEAIRLAPEQADYYVARAKALWADKQSDAALTDLDKSLGLDPKNLEALLLRARLHVMHKDRTGAAADITAASTLAPAGSPQARSIATMYIELDQPAAALPLLDDWIRLHDNDATLGSALNERCWARGLTNQMLDDALHDCRKAIKRDGENPAYLDSLGLVQLRLGHYSDSIKAYQQAVAQMPRSAWSRYGLGLAEIRSGQADAGNADLAAARAINPNIAAHAAKYGLTSAGP</sequence>
<keyword evidence="7" id="KW-0645">Protease</keyword>
<dbReference type="InterPro" id="IPR021109">
    <property type="entry name" value="Peptidase_aspartic_dom_sf"/>
</dbReference>
<evidence type="ECO:0000256" key="1">
    <source>
        <dbReference type="ARBA" id="ARBA00022737"/>
    </source>
</evidence>
<reference evidence="7 8" key="1">
    <citation type="submission" date="2020-10" db="EMBL/GenBank/DDBJ databases">
        <title>Phylogeny of dyella-like bacteria.</title>
        <authorList>
            <person name="Fu J."/>
        </authorList>
    </citation>
    <scope>NUCLEOTIDE SEQUENCE [LARGE SCALE GENOMIC DNA]</scope>
    <source>
        <strain evidence="7 8">JP1</strain>
    </source>
</reference>
<evidence type="ECO:0000256" key="3">
    <source>
        <dbReference type="ARBA" id="ARBA00022803"/>
    </source>
</evidence>
<evidence type="ECO:0000256" key="2">
    <source>
        <dbReference type="ARBA" id="ARBA00022801"/>
    </source>
</evidence>
<dbReference type="PROSITE" id="PS50175">
    <property type="entry name" value="ASP_PROT_RETROV"/>
    <property type="match status" value="1"/>
</dbReference>
<feature type="repeat" description="TPR" evidence="4">
    <location>
        <begin position="498"/>
        <end position="531"/>
    </location>
</feature>
<evidence type="ECO:0000313" key="8">
    <source>
        <dbReference type="Proteomes" id="UP001620461"/>
    </source>
</evidence>
<gene>
    <name evidence="7" type="ORF">ISP15_07425</name>
</gene>
<dbReference type="GO" id="GO:0008233">
    <property type="term" value="F:peptidase activity"/>
    <property type="evidence" value="ECO:0007669"/>
    <property type="project" value="UniProtKB-KW"/>
</dbReference>
<dbReference type="PANTHER" id="PTHR44858:SF1">
    <property type="entry name" value="UDP-N-ACETYLGLUCOSAMINE--PEPTIDE N-ACETYLGLUCOSAMINYLTRANSFERASE SPINDLY-RELATED"/>
    <property type="match status" value="1"/>
</dbReference>
<accession>A0ABW8JGE1</accession>
<dbReference type="InterPro" id="IPR034122">
    <property type="entry name" value="Retropepsin-like_bacterial"/>
</dbReference>
<evidence type="ECO:0000256" key="4">
    <source>
        <dbReference type="PROSITE-ProRule" id="PRU00339"/>
    </source>
</evidence>
<dbReference type="PANTHER" id="PTHR44858">
    <property type="entry name" value="TETRATRICOPEPTIDE REPEAT PROTEIN 6"/>
    <property type="match status" value="1"/>
</dbReference>
<dbReference type="Pfam" id="PF13650">
    <property type="entry name" value="Asp_protease_2"/>
    <property type="match status" value="2"/>
</dbReference>